<dbReference type="Pfam" id="PF08811">
    <property type="entry name" value="DUF1800"/>
    <property type="match status" value="1"/>
</dbReference>
<keyword evidence="2" id="KW-1185">Reference proteome</keyword>
<dbReference type="InterPro" id="IPR014917">
    <property type="entry name" value="DUF1800"/>
</dbReference>
<gene>
    <name evidence="1" type="ORF">DR864_03170</name>
</gene>
<accession>A0A344TDT5</accession>
<dbReference type="AlphaFoldDB" id="A0A344TDT5"/>
<dbReference type="PANTHER" id="PTHR43737:SF1">
    <property type="entry name" value="DUF1501 DOMAIN-CONTAINING PROTEIN"/>
    <property type="match status" value="1"/>
</dbReference>
<sequence>MLINGFFNVVRNSLFMKFCLLFLCYCAFFIPHLRAQSIITFGQGNTPNVSVTASSQSSAAIQTLTGTGYLPNSAAASRFLSQATLGHNFAYIQDVANLGVEKWLDNQLALPNSFRTQTYLAQIHQMMVDSLTFKYPSNTYTLSNVFVGNTHFDVSWFQGAMTAPDVVRWRVAWALSELFVVSRLSAFDDNPYALSSYYDLLLENGLGTYRNLLEKITYHPAMGVYLTFMNNHATDSTNKVYPDENYARELMQLFSIGLYKLNVNGTEMRDANNNLIPTYNNNDIAGLAKVFTGLSWGDSRYLGDNEKNNWSYTLSMKFFPIDSSDAKRNPWKTQPRIVNGHEPGPKTFLGVTIPARPVLQGEQDIKDALDVLANHPNVGPFIARRLIQRLVMSNPSPGYIQRVATVFNNNGSGVRGDLKAVVRAVLLDAEARDCGIDQAVSTVGALREPFLRYMNLMRGLPLTTQGGVYRNVMVDLFSRLEQKPLNSPSVFNFFQPDFQPDGELKTQGKFAPEFQLVNSQTITAYVNALGKWLIDDDPVEYWGFFNGEAYKSDQNAKFNLVADYAFTRNDKIVQLLDKYNLLFTGGKLSAKTLDLIRAMVVKMPYSESTNGVPNADQAYRRVRLMLVLILSSPDYLINR</sequence>
<proteinExistence type="predicted"/>
<dbReference type="Proteomes" id="UP000251993">
    <property type="component" value="Chromosome"/>
</dbReference>
<dbReference type="OrthoDB" id="9772295at2"/>
<dbReference type="EMBL" id="CP030850">
    <property type="protein sequence ID" value="AXE16806.1"/>
    <property type="molecule type" value="Genomic_DNA"/>
</dbReference>
<dbReference type="KEGG" id="run:DR864_03170"/>
<protein>
    <submittedName>
        <fullName evidence="1">DUF1800 domain-containing protein</fullName>
    </submittedName>
</protein>
<evidence type="ECO:0000313" key="2">
    <source>
        <dbReference type="Proteomes" id="UP000251993"/>
    </source>
</evidence>
<evidence type="ECO:0000313" key="1">
    <source>
        <dbReference type="EMBL" id="AXE16806.1"/>
    </source>
</evidence>
<reference evidence="1 2" key="1">
    <citation type="submission" date="2018-07" db="EMBL/GenBank/DDBJ databases">
        <title>Genome sequencing of Runella.</title>
        <authorList>
            <person name="Baek M.-G."/>
            <person name="Yi H."/>
        </authorList>
    </citation>
    <scope>NUCLEOTIDE SEQUENCE [LARGE SCALE GENOMIC DNA]</scope>
    <source>
        <strain evidence="1 2">HYN0085</strain>
    </source>
</reference>
<organism evidence="1 2">
    <name type="scientific">Runella rosea</name>
    <dbReference type="NCBI Taxonomy" id="2259595"/>
    <lineage>
        <taxon>Bacteria</taxon>
        <taxon>Pseudomonadati</taxon>
        <taxon>Bacteroidota</taxon>
        <taxon>Cytophagia</taxon>
        <taxon>Cytophagales</taxon>
        <taxon>Spirosomataceae</taxon>
        <taxon>Runella</taxon>
    </lineage>
</organism>
<name>A0A344TDT5_9BACT</name>
<dbReference type="PANTHER" id="PTHR43737">
    <property type="entry name" value="BLL7424 PROTEIN"/>
    <property type="match status" value="1"/>
</dbReference>